<name>A0ABV0R077_9TELE</name>
<dbReference type="Proteomes" id="UP001434883">
    <property type="component" value="Unassembled WGS sequence"/>
</dbReference>
<dbReference type="Gene3D" id="3.30.420.10">
    <property type="entry name" value="Ribonuclease H-like superfamily/Ribonuclease H"/>
    <property type="match status" value="1"/>
</dbReference>
<accession>A0ABV0R077</accession>
<feature type="non-terminal residue" evidence="1">
    <location>
        <position position="1"/>
    </location>
</feature>
<protein>
    <submittedName>
        <fullName evidence="1">Uncharacterized protein</fullName>
    </submittedName>
</protein>
<dbReference type="EMBL" id="JAHRIN010027236">
    <property type="protein sequence ID" value="MEQ2201177.1"/>
    <property type="molecule type" value="Genomic_DNA"/>
</dbReference>
<dbReference type="InterPro" id="IPR036397">
    <property type="entry name" value="RNaseH_sf"/>
</dbReference>
<comment type="caution">
    <text evidence="1">The sequence shown here is derived from an EMBL/GenBank/DDBJ whole genome shotgun (WGS) entry which is preliminary data.</text>
</comment>
<proteinExistence type="predicted"/>
<gene>
    <name evidence="1" type="ORF">XENOCAPTIV_008705</name>
</gene>
<keyword evidence="2" id="KW-1185">Reference proteome</keyword>
<evidence type="ECO:0000313" key="2">
    <source>
        <dbReference type="Proteomes" id="UP001434883"/>
    </source>
</evidence>
<organism evidence="1 2">
    <name type="scientific">Xenoophorus captivus</name>
    <dbReference type="NCBI Taxonomy" id="1517983"/>
    <lineage>
        <taxon>Eukaryota</taxon>
        <taxon>Metazoa</taxon>
        <taxon>Chordata</taxon>
        <taxon>Craniata</taxon>
        <taxon>Vertebrata</taxon>
        <taxon>Euteleostomi</taxon>
        <taxon>Actinopterygii</taxon>
        <taxon>Neopterygii</taxon>
        <taxon>Teleostei</taxon>
        <taxon>Neoteleostei</taxon>
        <taxon>Acanthomorphata</taxon>
        <taxon>Ovalentaria</taxon>
        <taxon>Atherinomorphae</taxon>
        <taxon>Cyprinodontiformes</taxon>
        <taxon>Goodeidae</taxon>
        <taxon>Xenoophorus</taxon>
    </lineage>
</organism>
<evidence type="ECO:0000313" key="1">
    <source>
        <dbReference type="EMBL" id="MEQ2201177.1"/>
    </source>
</evidence>
<sequence>GRKWVFLQYSLIISPCHDYTILYSPTFRFFRFASKQQLDDKKHEHYSKHTSKLAMDKINHTNITRTEWYSHQPDLHPVGNLWTMPKRICHRKPTTTNSNVEKQELYFELSPDDGAPQPISKAASACI</sequence>
<reference evidence="1 2" key="1">
    <citation type="submission" date="2021-06" db="EMBL/GenBank/DDBJ databases">
        <authorList>
            <person name="Palmer J.M."/>
        </authorList>
    </citation>
    <scope>NUCLEOTIDE SEQUENCE [LARGE SCALE GENOMIC DNA]</scope>
    <source>
        <strain evidence="1 2">XC_2019</strain>
        <tissue evidence="1">Muscle</tissue>
    </source>
</reference>